<keyword evidence="6 9" id="KW-0472">Membrane</keyword>
<evidence type="ECO:0000256" key="4">
    <source>
        <dbReference type="ARBA" id="ARBA00022692"/>
    </source>
</evidence>
<protein>
    <submittedName>
        <fullName evidence="11">FtsQ-type POTRA domain-containing protein</fullName>
    </submittedName>
</protein>
<proteinExistence type="predicted"/>
<accession>A0A9D1VB67</accession>
<evidence type="ECO:0000256" key="1">
    <source>
        <dbReference type="ARBA" id="ARBA00004370"/>
    </source>
</evidence>
<dbReference type="InterPro" id="IPR034746">
    <property type="entry name" value="POTRA"/>
</dbReference>
<evidence type="ECO:0000259" key="10">
    <source>
        <dbReference type="PROSITE" id="PS51779"/>
    </source>
</evidence>
<evidence type="ECO:0000256" key="8">
    <source>
        <dbReference type="SAM" id="MobiDB-lite"/>
    </source>
</evidence>
<sequence>MENRYRRKKDEGNIVSKLERMLPFRERLLSRLSFKRLRSNIRRWIVKALAAAAALVGLFYLLCYVLDQAASMSIDKIDYRSAHAMFDRRSCLDLLGLKNSVNLATLSTKSLEQKLMAQPHIESASVRAELPDTLVIEVEERLPIVFVAQESDVKTGTKRRLFTDPKGHVFEADPNMHRDFMGAPVWYLPPGCCPRLEPGVVINEKAMMPICELIKATNCYDPTQIPPIREIQCPREWELRLVLENGTTVRMEVYNIAEQTERLAGILDYLRRSGQQASGINVIPKENPVIVPIEDTPVHSEATSADESRGSERSTRNGRSERNGRTGRTGRRSR</sequence>
<feature type="transmembrane region" description="Helical" evidence="9">
    <location>
        <begin position="44"/>
        <end position="62"/>
    </location>
</feature>
<organism evidence="11 12">
    <name type="scientific">Candidatus Akkermansia intestinigallinarum</name>
    <dbReference type="NCBI Taxonomy" id="2838431"/>
    <lineage>
        <taxon>Bacteria</taxon>
        <taxon>Pseudomonadati</taxon>
        <taxon>Verrucomicrobiota</taxon>
        <taxon>Verrucomicrobiia</taxon>
        <taxon>Verrucomicrobiales</taxon>
        <taxon>Akkermansiaceae</taxon>
        <taxon>Akkermansia</taxon>
    </lineage>
</organism>
<keyword evidence="4 9" id="KW-0812">Transmembrane</keyword>
<feature type="region of interest" description="Disordered" evidence="8">
    <location>
        <begin position="294"/>
        <end position="334"/>
    </location>
</feature>
<feature type="compositionally biased region" description="Basic and acidic residues" evidence="8">
    <location>
        <begin position="306"/>
        <end position="324"/>
    </location>
</feature>
<dbReference type="PANTHER" id="PTHR35851">
    <property type="entry name" value="CELL DIVISION PROTEIN FTSQ"/>
    <property type="match status" value="1"/>
</dbReference>
<reference evidence="11" key="1">
    <citation type="journal article" date="2021" name="PeerJ">
        <title>Extensive microbial diversity within the chicken gut microbiome revealed by metagenomics and culture.</title>
        <authorList>
            <person name="Gilroy R."/>
            <person name="Ravi A."/>
            <person name="Getino M."/>
            <person name="Pursley I."/>
            <person name="Horton D.L."/>
            <person name="Alikhan N.F."/>
            <person name="Baker D."/>
            <person name="Gharbi K."/>
            <person name="Hall N."/>
            <person name="Watson M."/>
            <person name="Adriaenssens E.M."/>
            <person name="Foster-Nyarko E."/>
            <person name="Jarju S."/>
            <person name="Secka A."/>
            <person name="Antonio M."/>
            <person name="Oren A."/>
            <person name="Chaudhuri R.R."/>
            <person name="La Ragione R."/>
            <person name="Hildebrand F."/>
            <person name="Pallen M.J."/>
        </authorList>
    </citation>
    <scope>NUCLEOTIDE SEQUENCE</scope>
    <source>
        <strain evidence="11">14975</strain>
    </source>
</reference>
<evidence type="ECO:0000256" key="9">
    <source>
        <dbReference type="SAM" id="Phobius"/>
    </source>
</evidence>
<dbReference type="InterPro" id="IPR013685">
    <property type="entry name" value="POTRA_FtsQ_type"/>
</dbReference>
<reference evidence="11" key="2">
    <citation type="submission" date="2021-04" db="EMBL/GenBank/DDBJ databases">
        <authorList>
            <person name="Gilroy R."/>
        </authorList>
    </citation>
    <scope>NUCLEOTIDE SEQUENCE</scope>
    <source>
        <strain evidence="11">14975</strain>
    </source>
</reference>
<keyword evidence="2" id="KW-1003">Cell membrane</keyword>
<dbReference type="Proteomes" id="UP000823964">
    <property type="component" value="Unassembled WGS sequence"/>
</dbReference>
<comment type="subcellular location">
    <subcellularLocation>
        <location evidence="1">Membrane</location>
    </subcellularLocation>
</comment>
<dbReference type="InterPro" id="IPR026579">
    <property type="entry name" value="FtsQ"/>
</dbReference>
<keyword evidence="5 9" id="KW-1133">Transmembrane helix</keyword>
<name>A0A9D1VB67_9BACT</name>
<keyword evidence="7" id="KW-0131">Cell cycle</keyword>
<dbReference type="PANTHER" id="PTHR35851:SF1">
    <property type="entry name" value="CELL DIVISION PROTEIN FTSQ"/>
    <property type="match status" value="1"/>
</dbReference>
<dbReference type="Pfam" id="PF08478">
    <property type="entry name" value="POTRA_1"/>
    <property type="match status" value="1"/>
</dbReference>
<dbReference type="GO" id="GO:0090529">
    <property type="term" value="P:cell septum assembly"/>
    <property type="evidence" value="ECO:0007669"/>
    <property type="project" value="InterPro"/>
</dbReference>
<feature type="domain" description="POTRA" evidence="10">
    <location>
        <begin position="72"/>
        <end position="141"/>
    </location>
</feature>
<keyword evidence="3" id="KW-0132">Cell division</keyword>
<dbReference type="AlphaFoldDB" id="A0A9D1VB67"/>
<dbReference type="EMBL" id="DXFQ01000089">
    <property type="protein sequence ID" value="HIX19968.1"/>
    <property type="molecule type" value="Genomic_DNA"/>
</dbReference>
<evidence type="ECO:0000256" key="6">
    <source>
        <dbReference type="ARBA" id="ARBA00023136"/>
    </source>
</evidence>
<evidence type="ECO:0000256" key="7">
    <source>
        <dbReference type="ARBA" id="ARBA00023306"/>
    </source>
</evidence>
<evidence type="ECO:0000256" key="3">
    <source>
        <dbReference type="ARBA" id="ARBA00022618"/>
    </source>
</evidence>
<evidence type="ECO:0000313" key="12">
    <source>
        <dbReference type="Proteomes" id="UP000823964"/>
    </source>
</evidence>
<evidence type="ECO:0000256" key="2">
    <source>
        <dbReference type="ARBA" id="ARBA00022475"/>
    </source>
</evidence>
<dbReference type="Gene3D" id="3.10.20.310">
    <property type="entry name" value="membrane protein fhac"/>
    <property type="match status" value="1"/>
</dbReference>
<dbReference type="GO" id="GO:0016020">
    <property type="term" value="C:membrane"/>
    <property type="evidence" value="ECO:0007669"/>
    <property type="project" value="UniProtKB-SubCell"/>
</dbReference>
<evidence type="ECO:0000313" key="11">
    <source>
        <dbReference type="EMBL" id="HIX19968.1"/>
    </source>
</evidence>
<evidence type="ECO:0000256" key="5">
    <source>
        <dbReference type="ARBA" id="ARBA00022989"/>
    </source>
</evidence>
<dbReference type="PROSITE" id="PS51779">
    <property type="entry name" value="POTRA"/>
    <property type="match status" value="1"/>
</dbReference>
<comment type="caution">
    <text evidence="11">The sequence shown here is derived from an EMBL/GenBank/DDBJ whole genome shotgun (WGS) entry which is preliminary data.</text>
</comment>
<gene>
    <name evidence="11" type="ORF">H9862_05105</name>
</gene>